<reference evidence="1" key="1">
    <citation type="submission" date="2018-02" db="EMBL/GenBank/DDBJ databases">
        <title>Rhizophora mucronata_Transcriptome.</title>
        <authorList>
            <person name="Meera S.P."/>
            <person name="Sreeshan A."/>
            <person name="Augustine A."/>
        </authorList>
    </citation>
    <scope>NUCLEOTIDE SEQUENCE</scope>
    <source>
        <tissue evidence="1">Leaf</tissue>
    </source>
</reference>
<sequence length="23" mass="2683">MLVLLVFRTASFILFWGIELNSL</sequence>
<proteinExistence type="predicted"/>
<accession>A0A2P2P1J5</accession>
<evidence type="ECO:0000313" key="1">
    <source>
        <dbReference type="EMBL" id="MBX48597.1"/>
    </source>
</evidence>
<protein>
    <submittedName>
        <fullName evidence="1">Uncharacterized protein</fullName>
    </submittedName>
</protein>
<name>A0A2P2P1J5_RHIMU</name>
<dbReference type="AlphaFoldDB" id="A0A2P2P1J5"/>
<organism evidence="1">
    <name type="scientific">Rhizophora mucronata</name>
    <name type="common">Asiatic mangrove</name>
    <dbReference type="NCBI Taxonomy" id="61149"/>
    <lineage>
        <taxon>Eukaryota</taxon>
        <taxon>Viridiplantae</taxon>
        <taxon>Streptophyta</taxon>
        <taxon>Embryophyta</taxon>
        <taxon>Tracheophyta</taxon>
        <taxon>Spermatophyta</taxon>
        <taxon>Magnoliopsida</taxon>
        <taxon>eudicotyledons</taxon>
        <taxon>Gunneridae</taxon>
        <taxon>Pentapetalae</taxon>
        <taxon>rosids</taxon>
        <taxon>fabids</taxon>
        <taxon>Malpighiales</taxon>
        <taxon>Rhizophoraceae</taxon>
        <taxon>Rhizophora</taxon>
    </lineage>
</organism>
<dbReference type="EMBL" id="GGEC01068113">
    <property type="protein sequence ID" value="MBX48597.1"/>
    <property type="molecule type" value="Transcribed_RNA"/>
</dbReference>